<feature type="compositionally biased region" description="Pro residues" evidence="1">
    <location>
        <begin position="128"/>
        <end position="137"/>
    </location>
</feature>
<feature type="compositionally biased region" description="Basic residues" evidence="1">
    <location>
        <begin position="114"/>
        <end position="123"/>
    </location>
</feature>
<name>A0A4S8IQN9_MUSBA</name>
<evidence type="ECO:0000256" key="1">
    <source>
        <dbReference type="SAM" id="MobiDB-lite"/>
    </source>
</evidence>
<comment type="caution">
    <text evidence="2">The sequence shown here is derived from an EMBL/GenBank/DDBJ whole genome shotgun (WGS) entry which is preliminary data.</text>
</comment>
<accession>A0A4S8IQN9</accession>
<dbReference type="EMBL" id="PYDT01000009">
    <property type="protein sequence ID" value="THU50669.1"/>
    <property type="molecule type" value="Genomic_DNA"/>
</dbReference>
<organism evidence="2 3">
    <name type="scientific">Musa balbisiana</name>
    <name type="common">Banana</name>
    <dbReference type="NCBI Taxonomy" id="52838"/>
    <lineage>
        <taxon>Eukaryota</taxon>
        <taxon>Viridiplantae</taxon>
        <taxon>Streptophyta</taxon>
        <taxon>Embryophyta</taxon>
        <taxon>Tracheophyta</taxon>
        <taxon>Spermatophyta</taxon>
        <taxon>Magnoliopsida</taxon>
        <taxon>Liliopsida</taxon>
        <taxon>Zingiberales</taxon>
        <taxon>Musaceae</taxon>
        <taxon>Musa</taxon>
    </lineage>
</organism>
<dbReference type="Proteomes" id="UP000317650">
    <property type="component" value="Chromosome 6"/>
</dbReference>
<proteinExistence type="predicted"/>
<reference evidence="2 3" key="1">
    <citation type="journal article" date="2019" name="Nat. Plants">
        <title>Genome sequencing of Musa balbisiana reveals subgenome evolution and function divergence in polyploid bananas.</title>
        <authorList>
            <person name="Yao X."/>
        </authorList>
    </citation>
    <scope>NUCLEOTIDE SEQUENCE [LARGE SCALE GENOMIC DNA]</scope>
    <source>
        <strain evidence="3">cv. DH-PKW</strain>
        <tissue evidence="2">Leaves</tissue>
    </source>
</reference>
<feature type="region of interest" description="Disordered" evidence="1">
    <location>
        <begin position="114"/>
        <end position="173"/>
    </location>
</feature>
<protein>
    <submittedName>
        <fullName evidence="2">Uncharacterized protein</fullName>
    </submittedName>
</protein>
<keyword evidence="3" id="KW-1185">Reference proteome</keyword>
<dbReference type="AlphaFoldDB" id="A0A4S8IQN9"/>
<evidence type="ECO:0000313" key="2">
    <source>
        <dbReference type="EMBL" id="THU50669.1"/>
    </source>
</evidence>
<sequence>MEVITLATGCSICYKRPSPAQLVKLYIVFKLQNLVLRGVQGHRTPKNNDDNISGKVGDIERELGVPVGFLDDPHRSIIPALSEPQLSEPRLDAREAVGVERELLEPLLILSRRRERRRGRQGRNQRSPPTPPPPDPPQGRWGLQARGQERGKRAGDGEEGGFGGGKGCRVYDG</sequence>
<evidence type="ECO:0000313" key="3">
    <source>
        <dbReference type="Proteomes" id="UP000317650"/>
    </source>
</evidence>
<gene>
    <name evidence="2" type="ORF">C4D60_Mb06t22730</name>
</gene>
<feature type="compositionally biased region" description="Basic and acidic residues" evidence="1">
    <location>
        <begin position="147"/>
        <end position="156"/>
    </location>
</feature>